<comment type="caution">
    <text evidence="9">The sequence shown here is derived from an EMBL/GenBank/DDBJ whole genome shotgun (WGS) entry which is preliminary data.</text>
</comment>
<dbReference type="PANTHER" id="PTHR43375:SF1">
    <property type="entry name" value="OROTIDINE 5'-PHOSPHATE DECARBOXYLASE"/>
    <property type="match status" value="1"/>
</dbReference>
<dbReference type="GO" id="GO:0004590">
    <property type="term" value="F:orotidine-5'-phosphate decarboxylase activity"/>
    <property type="evidence" value="ECO:0007669"/>
    <property type="project" value="UniProtKB-UniRule"/>
</dbReference>
<dbReference type="InterPro" id="IPR001754">
    <property type="entry name" value="OMPdeCOase_dom"/>
</dbReference>
<dbReference type="InterPro" id="IPR013785">
    <property type="entry name" value="Aldolase_TIM"/>
</dbReference>
<comment type="similarity">
    <text evidence="2">Belongs to the OMP decarboxylase family. Type 2 subfamily.</text>
</comment>
<keyword evidence="5" id="KW-0456">Lyase</keyword>
<gene>
    <name evidence="9" type="ORF">A2912_05450</name>
</gene>
<evidence type="ECO:0000313" key="9">
    <source>
        <dbReference type="EMBL" id="OGY55625.1"/>
    </source>
</evidence>
<comment type="pathway">
    <text evidence="1">Pyrimidine metabolism; UMP biosynthesis via de novo pathway; UMP from orotate: step 2/2.</text>
</comment>
<dbReference type="EMBL" id="MHIN01000009">
    <property type="protein sequence ID" value="OGY55625.1"/>
    <property type="molecule type" value="Genomic_DNA"/>
</dbReference>
<dbReference type="SMART" id="SM00934">
    <property type="entry name" value="OMPdecase"/>
    <property type="match status" value="1"/>
</dbReference>
<evidence type="ECO:0000256" key="6">
    <source>
        <dbReference type="ARBA" id="ARBA00049157"/>
    </source>
</evidence>
<dbReference type="Proteomes" id="UP000178122">
    <property type="component" value="Unassembled WGS sequence"/>
</dbReference>
<accession>A0A1G1YTE2</accession>
<proteinExistence type="inferred from homology"/>
<dbReference type="GO" id="GO:0006207">
    <property type="term" value="P:'de novo' pyrimidine nucleobase biosynthetic process"/>
    <property type="evidence" value="ECO:0007669"/>
    <property type="project" value="InterPro"/>
</dbReference>
<evidence type="ECO:0000256" key="1">
    <source>
        <dbReference type="ARBA" id="ARBA00004861"/>
    </source>
</evidence>
<protein>
    <recommendedName>
        <fullName evidence="7">Orotidine-5'-phosphate decarboxylase</fullName>
        <ecNumber evidence="7">4.1.1.23</ecNumber>
    </recommendedName>
</protein>
<evidence type="ECO:0000259" key="8">
    <source>
        <dbReference type="SMART" id="SM00934"/>
    </source>
</evidence>
<feature type="domain" description="Orotidine 5'-phosphate decarboxylase" evidence="8">
    <location>
        <begin position="19"/>
        <end position="258"/>
    </location>
</feature>
<dbReference type="InterPro" id="IPR018089">
    <property type="entry name" value="OMPdecase_AS"/>
</dbReference>
<dbReference type="PROSITE" id="PS00156">
    <property type="entry name" value="OMPDECASE"/>
    <property type="match status" value="1"/>
</dbReference>
<dbReference type="NCBIfam" id="TIGR02127">
    <property type="entry name" value="pyrF_sub2"/>
    <property type="match status" value="1"/>
</dbReference>
<evidence type="ECO:0000256" key="7">
    <source>
        <dbReference type="NCBIfam" id="TIGR02127"/>
    </source>
</evidence>
<reference evidence="9 10" key="1">
    <citation type="journal article" date="2016" name="Nat. Commun.">
        <title>Thousands of microbial genomes shed light on interconnected biogeochemical processes in an aquifer system.</title>
        <authorList>
            <person name="Anantharaman K."/>
            <person name="Brown C.T."/>
            <person name="Hug L.A."/>
            <person name="Sharon I."/>
            <person name="Castelle C.J."/>
            <person name="Probst A.J."/>
            <person name="Thomas B.C."/>
            <person name="Singh A."/>
            <person name="Wilkins M.J."/>
            <person name="Karaoz U."/>
            <person name="Brodie E.L."/>
            <person name="Williams K.H."/>
            <person name="Hubbard S.S."/>
            <person name="Banfield J.F."/>
        </authorList>
    </citation>
    <scope>NUCLEOTIDE SEQUENCE [LARGE SCALE GENOMIC DNA]</scope>
</reference>
<dbReference type="GO" id="GO:0044205">
    <property type="term" value="P:'de novo' UMP biosynthetic process"/>
    <property type="evidence" value="ECO:0007669"/>
    <property type="project" value="UniProtKB-UniPathway"/>
</dbReference>
<keyword evidence="4" id="KW-0665">Pyrimidine biosynthesis</keyword>
<evidence type="ECO:0000256" key="4">
    <source>
        <dbReference type="ARBA" id="ARBA00022975"/>
    </source>
</evidence>
<name>A0A1G1YTE2_9BACT</name>
<dbReference type="InterPro" id="IPR011995">
    <property type="entry name" value="OMPdecase_type-2"/>
</dbReference>
<sequence length="290" mass="31539">MSESFEQRLREIQHERQSHVCIGIDPDDEKWPEGVDYSPGGLLNFATRIVEATAKFACVFKPNLGFWAAIGAENELAKLIRFIKHEHGLPVILDAKYGDIGRTAEKYARAAFERYGADAVTVNAYLGTDTLVPFLKWGPKHAILVLSHTSNEGAREFQEAQPHPFNVGLFVIIAAAATKLKTSETAAVGIVMGATFPDQLKELDGNVPDDCLMLIPGIGTQKGDLKKTLTNAGKYLYVINSSSGIIHASRGRDFAEVAAKKAEELRDQINKALVVVSAQSIAPSSSPSYL</sequence>
<dbReference type="CDD" id="cd04725">
    <property type="entry name" value="OMP_decarboxylase_like"/>
    <property type="match status" value="1"/>
</dbReference>
<evidence type="ECO:0000256" key="3">
    <source>
        <dbReference type="ARBA" id="ARBA00022793"/>
    </source>
</evidence>
<dbReference type="EC" id="4.1.1.23" evidence="7"/>
<evidence type="ECO:0000256" key="2">
    <source>
        <dbReference type="ARBA" id="ARBA00008847"/>
    </source>
</evidence>
<evidence type="ECO:0000256" key="5">
    <source>
        <dbReference type="ARBA" id="ARBA00023239"/>
    </source>
</evidence>
<dbReference type="AlphaFoldDB" id="A0A1G1YTE2"/>
<evidence type="ECO:0000313" key="10">
    <source>
        <dbReference type="Proteomes" id="UP000178122"/>
    </source>
</evidence>
<dbReference type="InterPro" id="IPR011060">
    <property type="entry name" value="RibuloseP-bd_barrel"/>
</dbReference>
<dbReference type="SUPFAM" id="SSF51366">
    <property type="entry name" value="Ribulose-phoshate binding barrel"/>
    <property type="match status" value="1"/>
</dbReference>
<dbReference type="PANTHER" id="PTHR43375">
    <property type="entry name" value="OROTIDINE 5'-PHOSPHATE DECARBOXYLASE"/>
    <property type="match status" value="1"/>
</dbReference>
<dbReference type="Pfam" id="PF00215">
    <property type="entry name" value="OMPdecase"/>
    <property type="match status" value="1"/>
</dbReference>
<dbReference type="UniPathway" id="UPA00070">
    <property type="reaction ID" value="UER00120"/>
</dbReference>
<comment type="catalytic activity">
    <reaction evidence="6">
        <text>orotidine 5'-phosphate + H(+) = UMP + CO2</text>
        <dbReference type="Rhea" id="RHEA:11596"/>
        <dbReference type="ChEBI" id="CHEBI:15378"/>
        <dbReference type="ChEBI" id="CHEBI:16526"/>
        <dbReference type="ChEBI" id="CHEBI:57538"/>
        <dbReference type="ChEBI" id="CHEBI:57865"/>
        <dbReference type="EC" id="4.1.1.23"/>
    </reaction>
</comment>
<keyword evidence="3" id="KW-0210">Decarboxylase</keyword>
<dbReference type="Gene3D" id="3.20.20.70">
    <property type="entry name" value="Aldolase class I"/>
    <property type="match status" value="1"/>
</dbReference>
<organism evidence="9 10">
    <name type="scientific">Candidatus Buchananbacteria bacterium RIFCSPLOWO2_01_FULL_40_23b</name>
    <dbReference type="NCBI Taxonomy" id="1797544"/>
    <lineage>
        <taxon>Bacteria</taxon>
        <taxon>Candidatus Buchananiibacteriota</taxon>
    </lineage>
</organism>